<comment type="caution">
    <text evidence="1">The sequence shown here is derived from an EMBL/GenBank/DDBJ whole genome shotgun (WGS) entry which is preliminary data.</text>
</comment>
<name>A0A0R2FVR6_9LACO</name>
<dbReference type="PATRIC" id="fig|81857.3.peg.1183"/>
<dbReference type="SUPFAM" id="SSF48150">
    <property type="entry name" value="DNA-glycosylase"/>
    <property type="match status" value="1"/>
</dbReference>
<evidence type="ECO:0000313" key="4">
    <source>
        <dbReference type="Proteomes" id="UP000051751"/>
    </source>
</evidence>
<dbReference type="PANTHER" id="PTHR30037">
    <property type="entry name" value="DNA-3-METHYLADENINE GLYCOSYLASE 1"/>
    <property type="match status" value="1"/>
</dbReference>
<proteinExistence type="predicted"/>
<dbReference type="InterPro" id="IPR011257">
    <property type="entry name" value="DNA_glycosylase"/>
</dbReference>
<dbReference type="Pfam" id="PF03352">
    <property type="entry name" value="Adenine_glyco"/>
    <property type="match status" value="1"/>
</dbReference>
<organism evidence="1 4">
    <name type="scientific">Lactobacillus selangorensis</name>
    <dbReference type="NCBI Taxonomy" id="81857"/>
    <lineage>
        <taxon>Bacteria</taxon>
        <taxon>Bacillati</taxon>
        <taxon>Bacillota</taxon>
        <taxon>Bacilli</taxon>
        <taxon>Lactobacillales</taxon>
        <taxon>Lactobacillaceae</taxon>
        <taxon>Lactobacillus</taxon>
    </lineage>
</organism>
<dbReference type="Gene3D" id="1.10.340.30">
    <property type="entry name" value="Hypothetical protein, domain 2"/>
    <property type="match status" value="1"/>
</dbReference>
<dbReference type="AlphaFoldDB" id="A0A0R2FVR6"/>
<dbReference type="Proteomes" id="UP000051645">
    <property type="component" value="Unassembled WGS sequence"/>
</dbReference>
<dbReference type="EMBL" id="JQAZ01000002">
    <property type="protein sequence ID" value="KRN32626.1"/>
    <property type="molecule type" value="Genomic_DNA"/>
</dbReference>
<evidence type="ECO:0000313" key="2">
    <source>
        <dbReference type="EMBL" id="KRN32626.1"/>
    </source>
</evidence>
<evidence type="ECO:0000313" key="3">
    <source>
        <dbReference type="Proteomes" id="UP000051645"/>
    </source>
</evidence>
<evidence type="ECO:0000313" key="1">
    <source>
        <dbReference type="EMBL" id="KRN28964.1"/>
    </source>
</evidence>
<protein>
    <submittedName>
        <fullName evidence="1">3-methyladenine DNA glycosylase</fullName>
    </submittedName>
</protein>
<dbReference type="EMBL" id="JQAT01000002">
    <property type="protein sequence ID" value="KRN28964.1"/>
    <property type="molecule type" value="Genomic_DNA"/>
</dbReference>
<dbReference type="InterPro" id="IPR052891">
    <property type="entry name" value="DNA-3mA_glycosylase"/>
</dbReference>
<gene>
    <name evidence="1" type="ORF">IV38_GL001177</name>
    <name evidence="2" type="ORF">IV40_GL000676</name>
</gene>
<keyword evidence="3" id="KW-1185">Reference proteome</keyword>
<dbReference type="GO" id="GO:0008725">
    <property type="term" value="F:DNA-3-methyladenine glycosylase activity"/>
    <property type="evidence" value="ECO:0007669"/>
    <property type="project" value="InterPro"/>
</dbReference>
<dbReference type="RefSeq" id="WP_057768889.1">
    <property type="nucleotide sequence ID" value="NZ_JQAT01000002.1"/>
</dbReference>
<sequence>MKKTASGIIDYEQQWGHPVHDDQRLFELLTVGTFQAGLSWKVAAAKMPTIRQAFHGLKIDSVAAMMQDDLESIITYPGMIRNPRKIQAVVANAQAIVKLHWAQTTFSDYMWAFVDDEPKIMTYLPMDPIPNQTPFSQCVAKDMKKQGFKFVGPVITYMFMKASGMVLDQLEK</sequence>
<reference evidence="3 4" key="1">
    <citation type="journal article" date="2015" name="Genome Announc.">
        <title>Expanding the biotechnology potential of lactobacilli through comparative genomics of 213 strains and associated genera.</title>
        <authorList>
            <person name="Sun Z."/>
            <person name="Harris H.M."/>
            <person name="McCann A."/>
            <person name="Guo C."/>
            <person name="Argimon S."/>
            <person name="Zhang W."/>
            <person name="Yang X."/>
            <person name="Jeffery I.B."/>
            <person name="Cooney J.C."/>
            <person name="Kagawa T.F."/>
            <person name="Liu W."/>
            <person name="Song Y."/>
            <person name="Salvetti E."/>
            <person name="Wrobel A."/>
            <person name="Rasinkangas P."/>
            <person name="Parkhill J."/>
            <person name="Rea M.C."/>
            <person name="O'Sullivan O."/>
            <person name="Ritari J."/>
            <person name="Douillard F.P."/>
            <person name="Paul Ross R."/>
            <person name="Yang R."/>
            <person name="Briner A.E."/>
            <person name="Felis G.E."/>
            <person name="de Vos W.M."/>
            <person name="Barrangou R."/>
            <person name="Klaenhammer T.R."/>
            <person name="Caufield P.W."/>
            <person name="Cui Y."/>
            <person name="Zhang H."/>
            <person name="O'Toole P.W."/>
        </authorList>
    </citation>
    <scope>NUCLEOTIDE SEQUENCE [LARGE SCALE GENOMIC DNA]</scope>
    <source>
        <strain evidence="1 4">ATCC BAA-66</strain>
        <strain evidence="2 3">DSM 13344</strain>
    </source>
</reference>
<accession>A0A0R2FVR6</accession>
<dbReference type="OrthoDB" id="9807664at2"/>
<dbReference type="STRING" id="81857.IV38_GL001177"/>
<dbReference type="Proteomes" id="UP000051751">
    <property type="component" value="Unassembled WGS sequence"/>
</dbReference>
<dbReference type="InterPro" id="IPR005019">
    <property type="entry name" value="Adenine_glyco"/>
</dbReference>
<dbReference type="GO" id="GO:0006284">
    <property type="term" value="P:base-excision repair"/>
    <property type="evidence" value="ECO:0007669"/>
    <property type="project" value="InterPro"/>
</dbReference>
<dbReference type="PANTHER" id="PTHR30037:SF4">
    <property type="entry name" value="DNA-3-METHYLADENINE GLYCOSYLASE I"/>
    <property type="match status" value="1"/>
</dbReference>